<dbReference type="InterPro" id="IPR002797">
    <property type="entry name" value="Polysacc_synth"/>
</dbReference>
<dbReference type="STRING" id="460265.Mnod_0869"/>
<feature type="transmembrane region" description="Helical" evidence="6">
    <location>
        <begin position="367"/>
        <end position="388"/>
    </location>
</feature>
<organism evidence="7 8">
    <name type="scientific">Methylobacterium nodulans (strain LMG 21967 / CNCM I-2342 / ORS 2060)</name>
    <dbReference type="NCBI Taxonomy" id="460265"/>
    <lineage>
        <taxon>Bacteria</taxon>
        <taxon>Pseudomonadati</taxon>
        <taxon>Pseudomonadota</taxon>
        <taxon>Alphaproteobacteria</taxon>
        <taxon>Hyphomicrobiales</taxon>
        <taxon>Methylobacteriaceae</taxon>
        <taxon>Methylobacterium</taxon>
    </lineage>
</organism>
<protein>
    <submittedName>
        <fullName evidence="7">Polysaccharide biosynthesis protein</fullName>
    </submittedName>
</protein>
<feature type="transmembrane region" description="Helical" evidence="6">
    <location>
        <begin position="12"/>
        <end position="35"/>
    </location>
</feature>
<keyword evidence="5 6" id="KW-0472">Membrane</keyword>
<reference evidence="7 8" key="1">
    <citation type="submission" date="2009-01" db="EMBL/GenBank/DDBJ databases">
        <title>Complete sequence of chromosome of Methylobacterium nodulans ORS 2060.</title>
        <authorList>
            <consortium name="US DOE Joint Genome Institute"/>
            <person name="Lucas S."/>
            <person name="Copeland A."/>
            <person name="Lapidus A."/>
            <person name="Glavina del Rio T."/>
            <person name="Dalin E."/>
            <person name="Tice H."/>
            <person name="Bruce D."/>
            <person name="Goodwin L."/>
            <person name="Pitluck S."/>
            <person name="Sims D."/>
            <person name="Brettin T."/>
            <person name="Detter J.C."/>
            <person name="Han C."/>
            <person name="Larimer F."/>
            <person name="Land M."/>
            <person name="Hauser L."/>
            <person name="Kyrpides N."/>
            <person name="Ivanova N."/>
            <person name="Marx C.J."/>
            <person name="Richardson P."/>
        </authorList>
    </citation>
    <scope>NUCLEOTIDE SEQUENCE [LARGE SCALE GENOMIC DNA]</scope>
    <source>
        <strain evidence="8">LMG 21967 / CNCM I-2342 / ORS 2060</strain>
    </source>
</reference>
<feature type="transmembrane region" description="Helical" evidence="6">
    <location>
        <begin position="425"/>
        <end position="443"/>
    </location>
</feature>
<keyword evidence="4 6" id="KW-1133">Transmembrane helix</keyword>
<dbReference type="OrthoDB" id="4688147at2"/>
<keyword evidence="2" id="KW-1003">Cell membrane</keyword>
<evidence type="ECO:0000256" key="3">
    <source>
        <dbReference type="ARBA" id="ARBA00022692"/>
    </source>
</evidence>
<dbReference type="eggNOG" id="COG2244">
    <property type="taxonomic scope" value="Bacteria"/>
</dbReference>
<dbReference type="PANTHER" id="PTHR30250:SF11">
    <property type="entry name" value="O-ANTIGEN TRANSPORTER-RELATED"/>
    <property type="match status" value="1"/>
</dbReference>
<gene>
    <name evidence="7" type="ordered locus">Mnod_0869</name>
</gene>
<dbReference type="RefSeq" id="WP_015927597.1">
    <property type="nucleotide sequence ID" value="NC_011894.1"/>
</dbReference>
<dbReference type="HOGENOM" id="CLU_040912_0_0_5"/>
<dbReference type="AlphaFoldDB" id="B8IGJ3"/>
<evidence type="ECO:0000256" key="4">
    <source>
        <dbReference type="ARBA" id="ARBA00022989"/>
    </source>
</evidence>
<feature type="transmembrane region" description="Helical" evidence="6">
    <location>
        <begin position="449"/>
        <end position="470"/>
    </location>
</feature>
<feature type="transmembrane region" description="Helical" evidence="6">
    <location>
        <begin position="186"/>
        <end position="202"/>
    </location>
</feature>
<evidence type="ECO:0000256" key="1">
    <source>
        <dbReference type="ARBA" id="ARBA00004651"/>
    </source>
</evidence>
<evidence type="ECO:0000256" key="5">
    <source>
        <dbReference type="ARBA" id="ARBA00023136"/>
    </source>
</evidence>
<feature type="transmembrane region" description="Helical" evidence="6">
    <location>
        <begin position="394"/>
        <end position="413"/>
    </location>
</feature>
<proteinExistence type="predicted"/>
<feature type="transmembrane region" description="Helical" evidence="6">
    <location>
        <begin position="83"/>
        <end position="108"/>
    </location>
</feature>
<keyword evidence="3 6" id="KW-0812">Transmembrane</keyword>
<comment type="subcellular location">
    <subcellularLocation>
        <location evidence="1">Cell membrane</location>
        <topology evidence="1">Multi-pass membrane protein</topology>
    </subcellularLocation>
</comment>
<sequence>MLERFARNTLYGVLAALSGSLGSFATTIVVARLLGVAETGVFNFALWVMSLATAATDLGAYASLARYLPELTRSGPSATAQRLAGYLLVPFATVTILGLLAFIVLAIYVDVDPATAARYEIGLHPSQWVIVGALYVAQAFSNFTVGYFQGSQRFDIAAKLAVYTAAVRLTATTIGCYWLGATGALLGYVVGLAISAPIPFAVSRYGGTLSPDLRRRVRRYSLFAWASTLASALIVARPEVAILNYFHGKEAVGLYSTAFTLANLAIQGPLLLTAGLVPYFSEHAGTGERPLLEKMMSSGTRLMAFMILPMAFGTAALAPELVPLLFGKAFGEAADPAVILIASSCLGGNSMLFAGLIIGMERSDFSFYLNLSGAALTLLIGFLLIPHLGTVGAAFGRALVQLYLFVLSAWFVLRRLSYPIPFAHLSRLLLAAIGCAVCARLILQVNPGIAGMVSAVCVAAAVYFLLVRLLRGLEHSDVDRLRSLLNSAPGVLRVPITAMFIHLASKPQT</sequence>
<dbReference type="CDD" id="cd13128">
    <property type="entry name" value="MATE_Wzx_like"/>
    <property type="match status" value="1"/>
</dbReference>
<accession>B8IGJ3</accession>
<dbReference type="EMBL" id="CP001349">
    <property type="protein sequence ID" value="ACL55893.1"/>
    <property type="molecule type" value="Genomic_DNA"/>
</dbReference>
<dbReference type="Pfam" id="PF01943">
    <property type="entry name" value="Polysacc_synt"/>
    <property type="match status" value="1"/>
</dbReference>
<feature type="transmembrane region" description="Helical" evidence="6">
    <location>
        <begin position="258"/>
        <end position="281"/>
    </location>
</feature>
<feature type="transmembrane region" description="Helical" evidence="6">
    <location>
        <begin position="302"/>
        <end position="326"/>
    </location>
</feature>
<name>B8IGJ3_METNO</name>
<dbReference type="InterPro" id="IPR050833">
    <property type="entry name" value="Poly_Biosynth_Transport"/>
</dbReference>
<evidence type="ECO:0000313" key="7">
    <source>
        <dbReference type="EMBL" id="ACL55893.1"/>
    </source>
</evidence>
<feature type="transmembrane region" description="Helical" evidence="6">
    <location>
        <begin position="222"/>
        <end position="246"/>
    </location>
</feature>
<evidence type="ECO:0000256" key="2">
    <source>
        <dbReference type="ARBA" id="ARBA00022475"/>
    </source>
</evidence>
<dbReference type="KEGG" id="mno:Mnod_0869"/>
<keyword evidence="8" id="KW-1185">Reference proteome</keyword>
<feature type="transmembrane region" description="Helical" evidence="6">
    <location>
        <begin position="41"/>
        <end position="62"/>
    </location>
</feature>
<evidence type="ECO:0000256" key="6">
    <source>
        <dbReference type="SAM" id="Phobius"/>
    </source>
</evidence>
<evidence type="ECO:0000313" key="8">
    <source>
        <dbReference type="Proteomes" id="UP000008207"/>
    </source>
</evidence>
<dbReference type="GO" id="GO:0005886">
    <property type="term" value="C:plasma membrane"/>
    <property type="evidence" value="ECO:0007669"/>
    <property type="project" value="UniProtKB-SubCell"/>
</dbReference>
<feature type="transmembrane region" description="Helical" evidence="6">
    <location>
        <begin position="160"/>
        <end position="180"/>
    </location>
</feature>
<dbReference type="PANTHER" id="PTHR30250">
    <property type="entry name" value="PST FAMILY PREDICTED COLANIC ACID TRANSPORTER"/>
    <property type="match status" value="1"/>
</dbReference>
<feature type="transmembrane region" description="Helical" evidence="6">
    <location>
        <begin position="128"/>
        <end position="148"/>
    </location>
</feature>
<dbReference type="Proteomes" id="UP000008207">
    <property type="component" value="Chromosome"/>
</dbReference>
<feature type="transmembrane region" description="Helical" evidence="6">
    <location>
        <begin position="338"/>
        <end position="360"/>
    </location>
</feature>